<keyword evidence="1" id="KW-0812">Transmembrane</keyword>
<keyword evidence="4" id="KW-1185">Reference proteome</keyword>
<organism evidence="3 4">
    <name type="scientific">Aquimarina rubra</name>
    <dbReference type="NCBI Taxonomy" id="1920033"/>
    <lineage>
        <taxon>Bacteria</taxon>
        <taxon>Pseudomonadati</taxon>
        <taxon>Bacteroidota</taxon>
        <taxon>Flavobacteriia</taxon>
        <taxon>Flavobacteriales</taxon>
        <taxon>Flavobacteriaceae</taxon>
        <taxon>Aquimarina</taxon>
    </lineage>
</organism>
<evidence type="ECO:0000259" key="2">
    <source>
        <dbReference type="Pfam" id="PF06580"/>
    </source>
</evidence>
<evidence type="ECO:0000313" key="4">
    <source>
        <dbReference type="Proteomes" id="UP001597319"/>
    </source>
</evidence>
<gene>
    <name evidence="3" type="ORF">ACFSR1_02225</name>
</gene>
<feature type="transmembrane region" description="Helical" evidence="1">
    <location>
        <begin position="46"/>
        <end position="64"/>
    </location>
</feature>
<comment type="caution">
    <text evidence="3">The sequence shown here is derived from an EMBL/GenBank/DDBJ whole genome shotgun (WGS) entry which is preliminary data.</text>
</comment>
<sequence>MKKLLHYIKENNKFILFLFAFSWVLTLKDKIGIASSWDDFVFHMDTSFWVFLNAFFIFIGVDFIKKNTDKNYSGQIPSVWKYLKFFGISFICYIVFINVLSVLISVGFNNFSRNFNSSYQITYRVFRQIIDFMIFGSFSFVYLYYKENKNYKKQLNEYRINNSKSKIRQLKAQLNPHFLFNNLNILDQFIEEDKEKASEFLSQFSELYRYALRNSDKELISIQEELMFIESYFELMEKKYVGCYQLIIEDTIKNSDRIVPPFCLQVLVENAIVHNLGTTENPVIINITSENGIKIKNNKVEQHRKKKGNGVALKNLSKQFELLINTAINIQETEVEFAVTLPFIKMNTND</sequence>
<protein>
    <submittedName>
        <fullName evidence="3">Sensor histidine kinase</fullName>
        <ecNumber evidence="3">2.7.13.3</ecNumber>
    </submittedName>
</protein>
<keyword evidence="1" id="KW-0472">Membrane</keyword>
<evidence type="ECO:0000256" key="1">
    <source>
        <dbReference type="SAM" id="Phobius"/>
    </source>
</evidence>
<feature type="transmembrane region" description="Helical" evidence="1">
    <location>
        <begin position="128"/>
        <end position="145"/>
    </location>
</feature>
<dbReference type="Proteomes" id="UP001597319">
    <property type="component" value="Unassembled WGS sequence"/>
</dbReference>
<dbReference type="Pfam" id="PF06580">
    <property type="entry name" value="His_kinase"/>
    <property type="match status" value="1"/>
</dbReference>
<reference evidence="4" key="1">
    <citation type="journal article" date="2019" name="Int. J. Syst. Evol. Microbiol.">
        <title>The Global Catalogue of Microorganisms (GCM) 10K type strain sequencing project: providing services to taxonomists for standard genome sequencing and annotation.</title>
        <authorList>
            <consortium name="The Broad Institute Genomics Platform"/>
            <consortium name="The Broad Institute Genome Sequencing Center for Infectious Disease"/>
            <person name="Wu L."/>
            <person name="Ma J."/>
        </authorList>
    </citation>
    <scope>NUCLEOTIDE SEQUENCE [LARGE SCALE GENOMIC DNA]</scope>
    <source>
        <strain evidence="4">KCTC 52274</strain>
    </source>
</reference>
<dbReference type="RefSeq" id="WP_378289196.1">
    <property type="nucleotide sequence ID" value="NZ_JBHULE010000002.1"/>
</dbReference>
<keyword evidence="3" id="KW-0418">Kinase</keyword>
<dbReference type="PANTHER" id="PTHR34220">
    <property type="entry name" value="SENSOR HISTIDINE KINASE YPDA"/>
    <property type="match status" value="1"/>
</dbReference>
<dbReference type="EMBL" id="JBHULE010000002">
    <property type="protein sequence ID" value="MFD2561468.1"/>
    <property type="molecule type" value="Genomic_DNA"/>
</dbReference>
<evidence type="ECO:0000313" key="3">
    <source>
        <dbReference type="EMBL" id="MFD2561468.1"/>
    </source>
</evidence>
<dbReference type="InterPro" id="IPR010559">
    <property type="entry name" value="Sig_transdc_His_kin_internal"/>
</dbReference>
<accession>A0ABW5L999</accession>
<keyword evidence="1" id="KW-1133">Transmembrane helix</keyword>
<proteinExistence type="predicted"/>
<feature type="domain" description="Signal transduction histidine kinase internal region" evidence="2">
    <location>
        <begin position="166"/>
        <end position="240"/>
    </location>
</feature>
<keyword evidence="3" id="KW-0808">Transferase</keyword>
<feature type="transmembrane region" description="Helical" evidence="1">
    <location>
        <begin position="85"/>
        <end position="108"/>
    </location>
</feature>
<name>A0ABW5L999_9FLAO</name>
<dbReference type="EC" id="2.7.13.3" evidence="3"/>
<dbReference type="GO" id="GO:0004673">
    <property type="term" value="F:protein histidine kinase activity"/>
    <property type="evidence" value="ECO:0007669"/>
    <property type="project" value="UniProtKB-EC"/>
</dbReference>
<dbReference type="InterPro" id="IPR050640">
    <property type="entry name" value="Bact_2-comp_sensor_kinase"/>
</dbReference>
<dbReference type="PANTHER" id="PTHR34220:SF7">
    <property type="entry name" value="SENSOR HISTIDINE KINASE YPDA"/>
    <property type="match status" value="1"/>
</dbReference>